<feature type="transmembrane region" description="Helical" evidence="1">
    <location>
        <begin position="286"/>
        <end position="304"/>
    </location>
</feature>
<feature type="domain" description="CAAX prenyl protease 2/Lysostaphin resistance protein A-like" evidence="2">
    <location>
        <begin position="123"/>
        <end position="209"/>
    </location>
</feature>
<name>E0NP09_9FIRM</name>
<dbReference type="GO" id="GO:0004175">
    <property type="term" value="F:endopeptidase activity"/>
    <property type="evidence" value="ECO:0007669"/>
    <property type="project" value="UniProtKB-ARBA"/>
</dbReference>
<evidence type="ECO:0000256" key="1">
    <source>
        <dbReference type="SAM" id="Phobius"/>
    </source>
</evidence>
<dbReference type="EMBL" id="AEEH01000053">
    <property type="protein sequence ID" value="EFM24477.1"/>
    <property type="molecule type" value="Genomic_DNA"/>
</dbReference>
<keyword evidence="4" id="KW-1185">Reference proteome</keyword>
<dbReference type="eggNOG" id="COG1266">
    <property type="taxonomic scope" value="Bacteria"/>
</dbReference>
<feature type="transmembrane region" description="Helical" evidence="1">
    <location>
        <begin position="12"/>
        <end position="34"/>
    </location>
</feature>
<dbReference type="InterPro" id="IPR003675">
    <property type="entry name" value="Rce1/LyrA-like_dom"/>
</dbReference>
<dbReference type="Proteomes" id="UP000003280">
    <property type="component" value="Unassembled WGS sequence"/>
</dbReference>
<evidence type="ECO:0000313" key="4">
    <source>
        <dbReference type="Proteomes" id="UP000003280"/>
    </source>
</evidence>
<feature type="transmembrane region" description="Helical" evidence="1">
    <location>
        <begin position="239"/>
        <end position="260"/>
    </location>
</feature>
<keyword evidence="3" id="KW-0378">Hydrolase</keyword>
<dbReference type="PANTHER" id="PTHR43592">
    <property type="entry name" value="CAAX AMINO TERMINAL PROTEASE"/>
    <property type="match status" value="1"/>
</dbReference>
<feature type="transmembrane region" description="Helical" evidence="1">
    <location>
        <begin position="74"/>
        <end position="103"/>
    </location>
</feature>
<dbReference type="Pfam" id="PF02517">
    <property type="entry name" value="Rce1-like"/>
    <property type="match status" value="1"/>
</dbReference>
<dbReference type="GO" id="GO:0080120">
    <property type="term" value="P:CAAX-box protein maturation"/>
    <property type="evidence" value="ECO:0007669"/>
    <property type="project" value="UniProtKB-ARBA"/>
</dbReference>
<gene>
    <name evidence="3" type="ORF">HMPREF9225_1898</name>
</gene>
<protein>
    <submittedName>
        <fullName evidence="3">CAAX amino terminal protease family protein</fullName>
    </submittedName>
</protein>
<dbReference type="AlphaFoldDB" id="E0NP09"/>
<feature type="transmembrane region" description="Helical" evidence="1">
    <location>
        <begin position="123"/>
        <end position="141"/>
    </location>
</feature>
<dbReference type="HOGENOM" id="CLU_070755_0_0_9"/>
<comment type="caution">
    <text evidence="3">The sequence shown here is derived from an EMBL/GenBank/DDBJ whole genome shotgun (WGS) entry which is preliminary data.</text>
</comment>
<organism evidence="3 4">
    <name type="scientific">Peptoniphilus duerdenii ATCC BAA-1640</name>
    <dbReference type="NCBI Taxonomy" id="862517"/>
    <lineage>
        <taxon>Bacteria</taxon>
        <taxon>Bacillati</taxon>
        <taxon>Bacillota</taxon>
        <taxon>Tissierellia</taxon>
        <taxon>Tissierellales</taxon>
        <taxon>Peptoniphilaceae</taxon>
        <taxon>Peptoniphilus</taxon>
    </lineage>
</organism>
<keyword evidence="1" id="KW-0472">Membrane</keyword>
<dbReference type="GO" id="GO:0006508">
    <property type="term" value="P:proteolysis"/>
    <property type="evidence" value="ECO:0007669"/>
    <property type="project" value="UniProtKB-KW"/>
</dbReference>
<evidence type="ECO:0000259" key="2">
    <source>
        <dbReference type="Pfam" id="PF02517"/>
    </source>
</evidence>
<dbReference type="STRING" id="862517.HMPREF9225_1898"/>
<feature type="transmembrane region" description="Helical" evidence="1">
    <location>
        <begin position="153"/>
        <end position="171"/>
    </location>
</feature>
<reference evidence="3 4" key="1">
    <citation type="submission" date="2010-07" db="EMBL/GenBank/DDBJ databases">
        <authorList>
            <person name="Muzny D."/>
            <person name="Qin X."/>
            <person name="Deng J."/>
            <person name="Jiang H."/>
            <person name="Liu Y."/>
            <person name="Qu J."/>
            <person name="Song X.-Z."/>
            <person name="Zhang L."/>
            <person name="Thornton R."/>
            <person name="Coyle M."/>
            <person name="Francisco L."/>
            <person name="Jackson L."/>
            <person name="Javaid M."/>
            <person name="Korchina V."/>
            <person name="Kovar C."/>
            <person name="Mata R."/>
            <person name="Mathew T."/>
            <person name="Ngo R."/>
            <person name="Nguyen L."/>
            <person name="Nguyen N."/>
            <person name="Okwuonu G."/>
            <person name="Ongeri F."/>
            <person name="Pham C."/>
            <person name="Simmons D."/>
            <person name="Wilczek-Boney K."/>
            <person name="Hale W."/>
            <person name="Jakkamsetti A."/>
            <person name="Pham P."/>
            <person name="Ruth R."/>
            <person name="San Lucas F."/>
            <person name="Warren J."/>
            <person name="Zhang J."/>
            <person name="Zhao Z."/>
            <person name="Zhou C."/>
            <person name="Zhu D."/>
            <person name="Lee S."/>
            <person name="Bess C."/>
            <person name="Blankenburg K."/>
            <person name="Forbes L."/>
            <person name="Fu Q."/>
            <person name="Gubbala S."/>
            <person name="Hirani K."/>
            <person name="Jayaseelan J.C."/>
            <person name="Lara F."/>
            <person name="Munidasa M."/>
            <person name="Palculict T."/>
            <person name="Patil S."/>
            <person name="Pu L.-L."/>
            <person name="Saada N."/>
            <person name="Tang L."/>
            <person name="Weissenberger G."/>
            <person name="Zhu Y."/>
            <person name="Hemphill L."/>
            <person name="Shang Y."/>
            <person name="Youmans B."/>
            <person name="Ayvaz T."/>
            <person name="Ross M."/>
            <person name="Santibanez J."/>
            <person name="Aqrawi P."/>
            <person name="Gross S."/>
            <person name="Joshi V."/>
            <person name="Fowler G."/>
            <person name="Nazareth L."/>
            <person name="Reid J."/>
            <person name="Worley K."/>
            <person name="Petrosino J."/>
            <person name="Highlander S."/>
            <person name="Gibbs R."/>
        </authorList>
    </citation>
    <scope>NUCLEOTIDE SEQUENCE [LARGE SCALE GENOMIC DNA]</scope>
    <source>
        <strain evidence="3 4">ATCC BAA-1640</strain>
    </source>
</reference>
<dbReference type="RefSeq" id="WP_008902673.1">
    <property type="nucleotide sequence ID" value="NZ_GL397071.1"/>
</dbReference>
<accession>E0NP09</accession>
<feature type="transmembrane region" description="Helical" evidence="1">
    <location>
        <begin position="40"/>
        <end position="62"/>
    </location>
</feature>
<sequence length="311" mass="35690">MRTRNYYKKNINIFTVNIFCLIFGILFLTIGNTIQEKNFFLGTFITEVFLLLIPAIIILFFSGNVKRLLSVNKISFINIVLVIFVTILSYPIILLLNGLFLNAISKVVEFNNFSQDIFTKSSFSIYLVFACLIPSICEEVFFRGMILNAYDIYGRKFAILLSSFIFAMSHFDIQNFVAPFLLGILFANLMELTGSIYAPIISHFTNNIIAILVAKFFNDNFIGIFSNSNLAKSIGSTEAFTVVVLTVLSVISVVLLVIIFKYMSKKRTIRQNSEVLKTPRRSIDDFEWFSFIPVFAEFILYIIYNLSIFRR</sequence>
<dbReference type="PANTHER" id="PTHR43592:SF15">
    <property type="entry name" value="CAAX AMINO TERMINAL PROTEASE FAMILY PROTEIN"/>
    <property type="match status" value="1"/>
</dbReference>
<proteinExistence type="predicted"/>
<dbReference type="OrthoDB" id="4177129at2"/>
<keyword evidence="1" id="KW-0812">Transmembrane</keyword>
<keyword evidence="1" id="KW-1133">Transmembrane helix</keyword>
<evidence type="ECO:0000313" key="3">
    <source>
        <dbReference type="EMBL" id="EFM24477.1"/>
    </source>
</evidence>
<keyword evidence="3" id="KW-0645">Protease</keyword>